<proteinExistence type="predicted"/>
<evidence type="ECO:0000313" key="3">
    <source>
        <dbReference type="EMBL" id="MEW6953919.1"/>
    </source>
</evidence>
<dbReference type="AlphaFoldDB" id="X4RBT6"/>
<dbReference type="EMBL" id="CP033905">
    <property type="protein sequence ID" value="AZR06318.1"/>
    <property type="molecule type" value="Genomic_DNA"/>
</dbReference>
<dbReference type="STRING" id="1661.CQ11_03810"/>
<dbReference type="EMBL" id="JBAGNM010000001">
    <property type="protein sequence ID" value="MEW6953919.1"/>
    <property type="molecule type" value="Genomic_DNA"/>
</dbReference>
<evidence type="ECO:0000313" key="2">
    <source>
        <dbReference type="EMBL" id="AZR06318.1"/>
    </source>
</evidence>
<accession>X4RBT6</accession>
<keyword evidence="1" id="KW-0812">Transmembrane</keyword>
<dbReference type="GeneID" id="97531779"/>
<keyword evidence="5" id="KW-1185">Reference proteome</keyword>
<feature type="transmembrane region" description="Helical" evidence="1">
    <location>
        <begin position="60"/>
        <end position="80"/>
    </location>
</feature>
<dbReference type="KEGG" id="tpy:CQ11_03810"/>
<dbReference type="Proteomes" id="UP001555100">
    <property type="component" value="Unassembled WGS sequence"/>
</dbReference>
<evidence type="ECO:0000313" key="4">
    <source>
        <dbReference type="Proteomes" id="UP000275951"/>
    </source>
</evidence>
<dbReference type="RefSeq" id="WP_025296132.1">
    <property type="nucleotide sequence ID" value="NZ_CP007519.1"/>
</dbReference>
<evidence type="ECO:0000256" key="1">
    <source>
        <dbReference type="SAM" id="Phobius"/>
    </source>
</evidence>
<protein>
    <recommendedName>
        <fullName evidence="6">DUF4190 domain-containing protein</fullName>
    </recommendedName>
</protein>
<gene>
    <name evidence="2" type="ORF">EBQ10_02775</name>
    <name evidence="3" type="ORF">V3M73_02620</name>
</gene>
<organism evidence="2 4">
    <name type="scientific">Trueperella pyogenes</name>
    <dbReference type="NCBI Taxonomy" id="1661"/>
    <lineage>
        <taxon>Bacteria</taxon>
        <taxon>Bacillati</taxon>
        <taxon>Actinomycetota</taxon>
        <taxon>Actinomycetes</taxon>
        <taxon>Actinomycetales</taxon>
        <taxon>Actinomycetaceae</taxon>
        <taxon>Trueperella</taxon>
    </lineage>
</organism>
<name>X4RBT6_9ACTO</name>
<reference evidence="2 4" key="1">
    <citation type="submission" date="2018-11" db="EMBL/GenBank/DDBJ databases">
        <title>Multidrug-resistant genes are associated with an 42-kb island TGI1 carrying a complex class 1 integron in a Trueperella pyogenes.</title>
        <authorList>
            <person name="Dong W."/>
        </authorList>
    </citation>
    <scope>NUCLEOTIDE SEQUENCE [LARGE SCALE GENOMIC DNA]</scope>
    <source>
        <strain evidence="2 4">TP4</strain>
    </source>
</reference>
<dbReference type="Proteomes" id="UP000275951">
    <property type="component" value="Chromosome"/>
</dbReference>
<keyword evidence="1" id="KW-0472">Membrane</keyword>
<evidence type="ECO:0000313" key="5">
    <source>
        <dbReference type="Proteomes" id="UP001555100"/>
    </source>
</evidence>
<sequence length="129" mass="13596">MLIVNAAIYGVCGLAAMTGNGLIRAFLRKIDCTIKPAHPTLLDVQRSLPGGRWIGILERLATYVCIVSGFAGGIGVVLAVKGLGRYPELRNDSSARVGELFIIGTFASMLWAAAWAGIAFAGTYAVARI</sequence>
<evidence type="ECO:0008006" key="6">
    <source>
        <dbReference type="Google" id="ProtNLM"/>
    </source>
</evidence>
<keyword evidence="1" id="KW-1133">Transmembrane helix</keyword>
<feature type="transmembrane region" description="Helical" evidence="1">
    <location>
        <begin position="6"/>
        <end position="27"/>
    </location>
</feature>
<reference evidence="3 5" key="2">
    <citation type="submission" date="2024-01" db="EMBL/GenBank/DDBJ databases">
        <title>Genomic analysis and antimicrobial resistance profiles of Trueperella pyogenes isolated from domestic and wild animals.</title>
        <authorList>
            <person name="Magossi G."/>
            <person name="Gzyl K.E."/>
            <person name="Holman D.B."/>
            <person name="Amat S."/>
        </authorList>
    </citation>
    <scope>NUCLEOTIDE SEQUENCE [LARGE SCALE GENOMIC DNA]</scope>
    <source>
        <strain evidence="3 5">1494</strain>
    </source>
</reference>
<feature type="transmembrane region" description="Helical" evidence="1">
    <location>
        <begin position="100"/>
        <end position="127"/>
    </location>
</feature>
<dbReference type="OrthoDB" id="3388334at2"/>